<evidence type="ECO:0000313" key="2">
    <source>
        <dbReference type="EMBL" id="QCZ25117.1"/>
    </source>
</evidence>
<dbReference type="PANTHER" id="PTHR11257">
    <property type="entry name" value="CHEMOSENSORY PROTEIN-RELATED"/>
    <property type="match status" value="1"/>
</dbReference>
<dbReference type="EMBL" id="MK753205">
    <property type="protein sequence ID" value="QCZ25117.1"/>
    <property type="molecule type" value="mRNA"/>
</dbReference>
<gene>
    <name evidence="2" type="primary">CSP3</name>
</gene>
<dbReference type="PANTHER" id="PTHR11257:SF12">
    <property type="entry name" value="EJACULATORY BULB-SPECIFIC PROTEIN 3-RELATED"/>
    <property type="match status" value="1"/>
</dbReference>
<keyword evidence="1" id="KW-0732">Signal</keyword>
<protein>
    <submittedName>
        <fullName evidence="2">Chemosensory protein 3</fullName>
    </submittedName>
</protein>
<feature type="chain" id="PRO_5021451224" evidence="1">
    <location>
        <begin position="17"/>
        <end position="128"/>
    </location>
</feature>
<accession>A0A4Y5RDL3</accession>
<dbReference type="AlphaFoldDB" id="A0A4Y5RDL3"/>
<name>A0A4Y5RDL3_NEZVI</name>
<dbReference type="InterPro" id="IPR036682">
    <property type="entry name" value="OS_D_A10/PebIII_sf"/>
</dbReference>
<dbReference type="InterPro" id="IPR005055">
    <property type="entry name" value="A10/PebIII"/>
</dbReference>
<dbReference type="Pfam" id="PF03392">
    <property type="entry name" value="OS-D"/>
    <property type="match status" value="1"/>
</dbReference>
<sequence length="128" mass="14715">MRAILACLLFVSLALARPDGYTTKWDNIDVDEILHNDRMMENYEKCLLEEGNEKCTPDGKELKAIIPDALKTGCSKCNEKQKAGVEKVLKYLVKERRPLFDKLAAKFDPKGFYLKKFKDEADKHGIKY</sequence>
<feature type="signal peptide" evidence="1">
    <location>
        <begin position="1"/>
        <end position="16"/>
    </location>
</feature>
<dbReference type="Gene3D" id="1.10.2080.10">
    <property type="entry name" value="Insect odorant-binding protein A10/Ejaculatory bulb-specific protein 3"/>
    <property type="match status" value="1"/>
</dbReference>
<dbReference type="OrthoDB" id="6344725at2759"/>
<reference evidence="2" key="1">
    <citation type="submission" date="2019-04" db="EMBL/GenBank/DDBJ databases">
        <title>Candidate genes coding for odorant binding proteins and chemosensory proteins identified from dissected antennae and mouthparts of the southern green stink bug Nezara viridula.</title>
        <authorList>
            <person name="Wu Z."/>
            <person name="Cui Y."/>
            <person name="Qu M."/>
            <person name="Lin J.-H."/>
        </authorList>
    </citation>
    <scope>NUCLEOTIDE SEQUENCE</scope>
</reference>
<proteinExistence type="evidence at transcript level"/>
<evidence type="ECO:0000256" key="1">
    <source>
        <dbReference type="SAM" id="SignalP"/>
    </source>
</evidence>
<organism evidence="2">
    <name type="scientific">Nezara viridula</name>
    <name type="common">Southern green stink bug</name>
    <name type="synonym">Cimex viridulus</name>
    <dbReference type="NCBI Taxonomy" id="85310"/>
    <lineage>
        <taxon>Eukaryota</taxon>
        <taxon>Metazoa</taxon>
        <taxon>Ecdysozoa</taxon>
        <taxon>Arthropoda</taxon>
        <taxon>Hexapoda</taxon>
        <taxon>Insecta</taxon>
        <taxon>Pterygota</taxon>
        <taxon>Neoptera</taxon>
        <taxon>Paraneoptera</taxon>
        <taxon>Hemiptera</taxon>
        <taxon>Heteroptera</taxon>
        <taxon>Panheteroptera</taxon>
        <taxon>Pentatomomorpha</taxon>
        <taxon>Pentatomoidea</taxon>
        <taxon>Pentatomidae</taxon>
        <taxon>Pentatominae</taxon>
        <taxon>Nezara</taxon>
    </lineage>
</organism>
<dbReference type="SUPFAM" id="SSF100910">
    <property type="entry name" value="Chemosensory protein Csp2"/>
    <property type="match status" value="1"/>
</dbReference>